<sequence length="81" mass="8573">MSLARTLIIFSLAVIALPLSAQEHSVRPAQGLVPDAKTAIAIAVAIWSPIYGEKKIASEQPYVVTLSEDGKWTVTGSLPKG</sequence>
<feature type="chain" id="PRO_5046520659" description="NTF2 fold domain-containing protein" evidence="1">
    <location>
        <begin position="22"/>
        <end position="81"/>
    </location>
</feature>
<reference evidence="3 4" key="1">
    <citation type="submission" date="2020-10" db="EMBL/GenBank/DDBJ databases">
        <title>Phylogeny of dyella-like bacteria.</title>
        <authorList>
            <person name="Fu J."/>
        </authorList>
    </citation>
    <scope>NUCLEOTIDE SEQUENCE [LARGE SCALE GENOMIC DNA]</scope>
    <source>
        <strain evidence="3 4">KACC 19113</strain>
    </source>
</reference>
<proteinExistence type="predicted"/>
<keyword evidence="1" id="KW-0732">Signal</keyword>
<evidence type="ECO:0000313" key="4">
    <source>
        <dbReference type="Proteomes" id="UP001620339"/>
    </source>
</evidence>
<dbReference type="Pfam" id="PF15631">
    <property type="entry name" value="Imm-NTF2-2"/>
    <property type="match status" value="1"/>
</dbReference>
<evidence type="ECO:0000313" key="3">
    <source>
        <dbReference type="EMBL" id="MFK2877426.1"/>
    </source>
</evidence>
<dbReference type="InterPro" id="IPR028921">
    <property type="entry name" value="NTF2_fold_dom"/>
</dbReference>
<dbReference type="Proteomes" id="UP001620339">
    <property type="component" value="Unassembled WGS sequence"/>
</dbReference>
<evidence type="ECO:0000256" key="1">
    <source>
        <dbReference type="SAM" id="SignalP"/>
    </source>
</evidence>
<name>A0ABW8J8H3_9GAMM</name>
<dbReference type="EMBL" id="JADIKK010000008">
    <property type="protein sequence ID" value="MFK2877426.1"/>
    <property type="molecule type" value="Genomic_DNA"/>
</dbReference>
<accession>A0ABW8J8H3</accession>
<evidence type="ECO:0000259" key="2">
    <source>
        <dbReference type="Pfam" id="PF15631"/>
    </source>
</evidence>
<organism evidence="3 4">
    <name type="scientific">Rhodanobacter hydrolyticus</name>
    <dbReference type="NCBI Taxonomy" id="2250595"/>
    <lineage>
        <taxon>Bacteria</taxon>
        <taxon>Pseudomonadati</taxon>
        <taxon>Pseudomonadota</taxon>
        <taxon>Gammaproteobacteria</taxon>
        <taxon>Lysobacterales</taxon>
        <taxon>Rhodanobacteraceae</taxon>
        <taxon>Rhodanobacter</taxon>
    </lineage>
</organism>
<comment type="caution">
    <text evidence="3">The sequence shown here is derived from an EMBL/GenBank/DDBJ whole genome shotgun (WGS) entry which is preliminary data.</text>
</comment>
<gene>
    <name evidence="3" type="ORF">ISP25_10135</name>
</gene>
<keyword evidence="4" id="KW-1185">Reference proteome</keyword>
<protein>
    <recommendedName>
        <fullName evidence="2">NTF2 fold domain-containing protein</fullName>
    </recommendedName>
</protein>
<feature type="signal peptide" evidence="1">
    <location>
        <begin position="1"/>
        <end position="21"/>
    </location>
</feature>
<dbReference type="RefSeq" id="WP_404613639.1">
    <property type="nucleotide sequence ID" value="NZ_JADIKK010000008.1"/>
</dbReference>
<feature type="domain" description="NTF2 fold" evidence="2">
    <location>
        <begin position="38"/>
        <end position="80"/>
    </location>
</feature>